<keyword evidence="2" id="KW-1185">Reference proteome</keyword>
<evidence type="ECO:0000313" key="1">
    <source>
        <dbReference type="EMBL" id="CAD7248657.1"/>
    </source>
</evidence>
<sequence length="66" mass="7242">MREHPSCPKSVAWRMPPRTHAVPLRALQGMPIRGPSESIQVSHITQSLGILLFDMTPDDTPDPGSP</sequence>
<evidence type="ECO:0000313" key="2">
    <source>
        <dbReference type="Proteomes" id="UP000677054"/>
    </source>
</evidence>
<name>A0A7R8XM15_9CRUS</name>
<reference evidence="1" key="1">
    <citation type="submission" date="2020-11" db="EMBL/GenBank/DDBJ databases">
        <authorList>
            <person name="Tran Van P."/>
        </authorList>
    </citation>
    <scope>NUCLEOTIDE SEQUENCE</scope>
</reference>
<proteinExistence type="predicted"/>
<organism evidence="1">
    <name type="scientific">Darwinula stevensoni</name>
    <dbReference type="NCBI Taxonomy" id="69355"/>
    <lineage>
        <taxon>Eukaryota</taxon>
        <taxon>Metazoa</taxon>
        <taxon>Ecdysozoa</taxon>
        <taxon>Arthropoda</taxon>
        <taxon>Crustacea</taxon>
        <taxon>Oligostraca</taxon>
        <taxon>Ostracoda</taxon>
        <taxon>Podocopa</taxon>
        <taxon>Podocopida</taxon>
        <taxon>Darwinulocopina</taxon>
        <taxon>Darwinuloidea</taxon>
        <taxon>Darwinulidae</taxon>
        <taxon>Darwinula</taxon>
    </lineage>
</organism>
<gene>
    <name evidence="1" type="ORF">DSTB1V02_LOCUS8468</name>
</gene>
<dbReference type="AlphaFoldDB" id="A0A7R8XM15"/>
<dbReference type="EMBL" id="LR901455">
    <property type="protein sequence ID" value="CAD7248657.1"/>
    <property type="molecule type" value="Genomic_DNA"/>
</dbReference>
<accession>A0A7R8XM15</accession>
<dbReference type="Proteomes" id="UP000677054">
    <property type="component" value="Unassembled WGS sequence"/>
</dbReference>
<dbReference type="EMBL" id="CAJPEV010001938">
    <property type="protein sequence ID" value="CAG0894982.1"/>
    <property type="molecule type" value="Genomic_DNA"/>
</dbReference>
<protein>
    <submittedName>
        <fullName evidence="1">Uncharacterized protein</fullName>
    </submittedName>
</protein>